<dbReference type="InterPro" id="IPR029060">
    <property type="entry name" value="PIN-like_dom_sf"/>
</dbReference>
<dbReference type="AlphaFoldDB" id="A0A7X9XD90"/>
<keyword evidence="4" id="KW-1185">Reference proteome</keyword>
<organism evidence="3 4">
    <name type="scientific">Flammeovirga aprica JL-4</name>
    <dbReference type="NCBI Taxonomy" id="694437"/>
    <lineage>
        <taxon>Bacteria</taxon>
        <taxon>Pseudomonadati</taxon>
        <taxon>Bacteroidota</taxon>
        <taxon>Cytophagia</taxon>
        <taxon>Cytophagales</taxon>
        <taxon>Flammeovirgaceae</taxon>
        <taxon>Flammeovirga</taxon>
    </lineage>
</organism>
<reference evidence="3 4" key="1">
    <citation type="submission" date="2020-04" db="EMBL/GenBank/DDBJ databases">
        <title>Flammeovirga sp. SR4, a novel species isolated from seawater.</title>
        <authorList>
            <person name="Wang X."/>
        </authorList>
    </citation>
    <scope>NUCLEOTIDE SEQUENCE [LARGE SCALE GENOMIC DNA]</scope>
    <source>
        <strain evidence="3 4">ATCC 23126</strain>
    </source>
</reference>
<gene>
    <name evidence="3" type="ORF">HHU12_31930</name>
</gene>
<dbReference type="EMBL" id="JABANE010000182">
    <property type="protein sequence ID" value="NME72612.1"/>
    <property type="molecule type" value="Genomic_DNA"/>
</dbReference>
<name>A0A7X9XD90_9BACT</name>
<evidence type="ECO:0000259" key="1">
    <source>
        <dbReference type="Pfam" id="PF13470"/>
    </source>
</evidence>
<dbReference type="Proteomes" id="UP000576082">
    <property type="component" value="Unassembled WGS sequence"/>
</dbReference>
<dbReference type="InterPro" id="IPR058652">
    <property type="entry name" value="VapC50_C"/>
</dbReference>
<comment type="caution">
    <text evidence="3">The sequence shown here is derived from an EMBL/GenBank/DDBJ whole genome shotgun (WGS) entry which is preliminary data.</text>
</comment>
<sequence length="181" mass="21300">MLNCVLDANILYPVLLRDLFLCLHNNDAIDAFWSSLIQDEWVRNVSQNRSEDREKFQKVADRMNTIFPTSCVSTELVNSRLKDIKMEKDRDDRHVVACAVESKSRYIVTYNIKDFPASEIEEWNVCAIHPDQFISQFVDKELLRISFHQQLKMYKNPPYSKEDLLELMVKRGLVETAKILR</sequence>
<feature type="domain" description="PIN" evidence="1">
    <location>
        <begin position="4"/>
        <end position="113"/>
    </location>
</feature>
<evidence type="ECO:0000259" key="2">
    <source>
        <dbReference type="Pfam" id="PF26343"/>
    </source>
</evidence>
<evidence type="ECO:0000313" key="3">
    <source>
        <dbReference type="EMBL" id="NME72612.1"/>
    </source>
</evidence>
<evidence type="ECO:0000313" key="4">
    <source>
        <dbReference type="Proteomes" id="UP000576082"/>
    </source>
</evidence>
<dbReference type="RefSeq" id="WP_169660798.1">
    <property type="nucleotide sequence ID" value="NZ_JABANE010000182.1"/>
</dbReference>
<dbReference type="Pfam" id="PF13470">
    <property type="entry name" value="PIN_3"/>
    <property type="match status" value="1"/>
</dbReference>
<protein>
    <submittedName>
        <fullName evidence="3">PIN domain-containing protein</fullName>
    </submittedName>
</protein>
<feature type="domain" description="VapC50 C-terminal" evidence="2">
    <location>
        <begin position="141"/>
        <end position="181"/>
    </location>
</feature>
<dbReference type="SUPFAM" id="SSF88723">
    <property type="entry name" value="PIN domain-like"/>
    <property type="match status" value="1"/>
</dbReference>
<accession>A0A7X9XD90</accession>
<dbReference type="InterPro" id="IPR002716">
    <property type="entry name" value="PIN_dom"/>
</dbReference>
<proteinExistence type="predicted"/>
<dbReference type="Pfam" id="PF26343">
    <property type="entry name" value="VapC50_C"/>
    <property type="match status" value="1"/>
</dbReference>